<reference evidence="7 8" key="1">
    <citation type="submission" date="2016-11" db="EMBL/GenBank/DDBJ databases">
        <authorList>
            <person name="Jaros S."/>
            <person name="Januszkiewicz K."/>
            <person name="Wedrychowicz H."/>
        </authorList>
    </citation>
    <scope>NUCLEOTIDE SEQUENCE [LARGE SCALE GENOMIC DNA]</scope>
    <source>
        <strain evidence="7 8">DSM 13106</strain>
    </source>
</reference>
<evidence type="ECO:0000256" key="4">
    <source>
        <dbReference type="SAM" id="MobiDB-lite"/>
    </source>
</evidence>
<feature type="chain" id="PRO_5012206466" evidence="5">
    <location>
        <begin position="27"/>
        <end position="613"/>
    </location>
</feature>
<dbReference type="SUPFAM" id="SSF53850">
    <property type="entry name" value="Periplasmic binding protein-like II"/>
    <property type="match status" value="1"/>
</dbReference>
<protein>
    <submittedName>
        <fullName evidence="7">Peptide/nickel transport system substrate-binding protein</fullName>
    </submittedName>
</protein>
<dbReference type="CDD" id="cd08510">
    <property type="entry name" value="PBP2_Lactococcal_OppA_like"/>
    <property type="match status" value="1"/>
</dbReference>
<dbReference type="PROSITE" id="PS51257">
    <property type="entry name" value="PROKAR_LIPOPROTEIN"/>
    <property type="match status" value="1"/>
</dbReference>
<dbReference type="Proteomes" id="UP000184389">
    <property type="component" value="Unassembled WGS sequence"/>
</dbReference>
<evidence type="ECO:0000256" key="1">
    <source>
        <dbReference type="ARBA" id="ARBA00005695"/>
    </source>
</evidence>
<feature type="domain" description="Solute-binding protein family 5" evidence="6">
    <location>
        <begin position="128"/>
        <end position="515"/>
    </location>
</feature>
<dbReference type="STRING" id="1123281.SAMN02745180_01793"/>
<feature type="signal peptide" evidence="5">
    <location>
        <begin position="1"/>
        <end position="26"/>
    </location>
</feature>
<dbReference type="PANTHER" id="PTHR30290:SF9">
    <property type="entry name" value="OLIGOPEPTIDE-BINDING PROTEIN APPA"/>
    <property type="match status" value="1"/>
</dbReference>
<evidence type="ECO:0000259" key="6">
    <source>
        <dbReference type="Pfam" id="PF00496"/>
    </source>
</evidence>
<dbReference type="GO" id="GO:0043190">
    <property type="term" value="C:ATP-binding cassette (ABC) transporter complex"/>
    <property type="evidence" value="ECO:0007669"/>
    <property type="project" value="InterPro"/>
</dbReference>
<feature type="compositionally biased region" description="Basic and acidic residues" evidence="4">
    <location>
        <begin position="28"/>
        <end position="51"/>
    </location>
</feature>
<evidence type="ECO:0000256" key="2">
    <source>
        <dbReference type="ARBA" id="ARBA00022448"/>
    </source>
</evidence>
<dbReference type="RefSeq" id="WP_072744451.1">
    <property type="nucleotide sequence ID" value="NZ_FQXR01000007.1"/>
</dbReference>
<keyword evidence="2" id="KW-0813">Transport</keyword>
<sequence>MKRVWKTIIPLVLVLSLLLTACGKKAEVSKKEDKPKEETSQEEGEDKKEQTGEIELPYPKLLQKDGETVGGTLNMALVSDTPFEGIFNTFLSENATDMTLAGPICGSFLKSGPDHEIVDGGYCDIEFNKENKTATYKINKDLTWCDGEPVTADDLIFVYECIGSKDYTGVRYDSDYQNVVGMEEYHDGKADTISGLKKIDDKTLEVTFKEFYPGIMWGAGLTYDPEPKHYLEDVPLKDMEADDKVRLKPVSCGPFMISNVVPGESVEYVPNPYWFGEKPKVDKIVYKRANPDTIVEALKSGTFDVVDGINVDSYQEYKDLSNITLLSNIENSYGYIGFKLGKWDSKAGEVVMNPNAKLADVKLRQAIAYATNNEEVAEMFYNNLRIPANSLIDPGHATFWNADQEGYKYDPEKAKEILDEAGYLDVDGDGMREDPKGNKLKINFLAMSGGDIAEPLAQFYIQCWRDVGLDVGLQNGRLIEMNAFYDMVQKDNEDIDLYMGGWATGSNPDPSGLYGRKAQFNFPRFATDENDKLLAAIASEDAIGEDGIDYDYLLKAYHDWQEYMFEQVPVAPTHFRIGLTAINNRVNYWDLNTVSDWGWEKVGLLSDTPEKAK</sequence>
<dbReference type="GO" id="GO:1904680">
    <property type="term" value="F:peptide transmembrane transporter activity"/>
    <property type="evidence" value="ECO:0007669"/>
    <property type="project" value="TreeGrafter"/>
</dbReference>
<dbReference type="InterPro" id="IPR000914">
    <property type="entry name" value="SBP_5_dom"/>
</dbReference>
<proteinExistence type="inferred from homology"/>
<dbReference type="OrthoDB" id="9772924at2"/>
<comment type="similarity">
    <text evidence="1">Belongs to the bacterial solute-binding protein 5 family.</text>
</comment>
<feature type="region of interest" description="Disordered" evidence="4">
    <location>
        <begin position="28"/>
        <end position="56"/>
    </location>
</feature>
<dbReference type="Gene3D" id="3.40.190.10">
    <property type="entry name" value="Periplasmic binding protein-like II"/>
    <property type="match status" value="1"/>
</dbReference>
<keyword evidence="8" id="KW-1185">Reference proteome</keyword>
<dbReference type="InterPro" id="IPR039424">
    <property type="entry name" value="SBP_5"/>
</dbReference>
<organism evidence="7 8">
    <name type="scientific">Sporanaerobacter acetigenes DSM 13106</name>
    <dbReference type="NCBI Taxonomy" id="1123281"/>
    <lineage>
        <taxon>Bacteria</taxon>
        <taxon>Bacillati</taxon>
        <taxon>Bacillota</taxon>
        <taxon>Tissierellia</taxon>
        <taxon>Tissierellales</taxon>
        <taxon>Sporanaerobacteraceae</taxon>
        <taxon>Sporanaerobacter</taxon>
    </lineage>
</organism>
<dbReference type="PANTHER" id="PTHR30290">
    <property type="entry name" value="PERIPLASMIC BINDING COMPONENT OF ABC TRANSPORTER"/>
    <property type="match status" value="1"/>
</dbReference>
<dbReference type="Gene3D" id="3.90.76.10">
    <property type="entry name" value="Dipeptide-binding Protein, Domain 1"/>
    <property type="match status" value="1"/>
</dbReference>
<dbReference type="Gene3D" id="3.10.105.10">
    <property type="entry name" value="Dipeptide-binding Protein, Domain 3"/>
    <property type="match status" value="1"/>
</dbReference>
<evidence type="ECO:0000313" key="7">
    <source>
        <dbReference type="EMBL" id="SHI01814.1"/>
    </source>
</evidence>
<gene>
    <name evidence="7" type="ORF">SAMN02745180_01793</name>
</gene>
<dbReference type="Pfam" id="PF00496">
    <property type="entry name" value="SBP_bac_5"/>
    <property type="match status" value="1"/>
</dbReference>
<dbReference type="InterPro" id="IPR030678">
    <property type="entry name" value="Peptide/Ni-bd"/>
</dbReference>
<evidence type="ECO:0000256" key="5">
    <source>
        <dbReference type="SAM" id="SignalP"/>
    </source>
</evidence>
<accession>A0A1M5XQK7</accession>
<dbReference type="PIRSF" id="PIRSF002741">
    <property type="entry name" value="MppA"/>
    <property type="match status" value="1"/>
</dbReference>
<evidence type="ECO:0000256" key="3">
    <source>
        <dbReference type="ARBA" id="ARBA00022729"/>
    </source>
</evidence>
<dbReference type="EMBL" id="FQXR01000007">
    <property type="protein sequence ID" value="SHI01814.1"/>
    <property type="molecule type" value="Genomic_DNA"/>
</dbReference>
<keyword evidence="3 5" id="KW-0732">Signal</keyword>
<dbReference type="GO" id="GO:0015833">
    <property type="term" value="P:peptide transport"/>
    <property type="evidence" value="ECO:0007669"/>
    <property type="project" value="TreeGrafter"/>
</dbReference>
<dbReference type="AlphaFoldDB" id="A0A1M5XQK7"/>
<dbReference type="GO" id="GO:0042597">
    <property type="term" value="C:periplasmic space"/>
    <property type="evidence" value="ECO:0007669"/>
    <property type="project" value="UniProtKB-ARBA"/>
</dbReference>
<evidence type="ECO:0000313" key="8">
    <source>
        <dbReference type="Proteomes" id="UP000184389"/>
    </source>
</evidence>
<name>A0A1M5XQK7_9FIRM</name>